<evidence type="ECO:0000256" key="2">
    <source>
        <dbReference type="ARBA" id="ARBA00022448"/>
    </source>
</evidence>
<feature type="transmembrane region" description="Helical" evidence="9">
    <location>
        <begin position="279"/>
        <end position="298"/>
    </location>
</feature>
<feature type="domain" description="ABC transporter" evidence="10">
    <location>
        <begin position="338"/>
        <end position="571"/>
    </location>
</feature>
<evidence type="ECO:0000256" key="6">
    <source>
        <dbReference type="ARBA" id="ARBA00022840"/>
    </source>
</evidence>
<dbReference type="InterPro" id="IPR027417">
    <property type="entry name" value="P-loop_NTPase"/>
</dbReference>
<name>A0A347WL42_9LACT</name>
<protein>
    <submittedName>
        <fullName evidence="12">Multidrug ABC transporter permease/ATP-binding protein</fullName>
    </submittedName>
</protein>
<dbReference type="InterPro" id="IPR011527">
    <property type="entry name" value="ABC1_TM_dom"/>
</dbReference>
<dbReference type="SUPFAM" id="SSF90123">
    <property type="entry name" value="ABC transporter transmembrane region"/>
    <property type="match status" value="1"/>
</dbReference>
<dbReference type="OrthoDB" id="9770415at2"/>
<dbReference type="AlphaFoldDB" id="A0A347WL42"/>
<evidence type="ECO:0000256" key="7">
    <source>
        <dbReference type="ARBA" id="ARBA00022989"/>
    </source>
</evidence>
<reference evidence="12 13" key="1">
    <citation type="submission" date="2017-09" db="EMBL/GenBank/DDBJ databases">
        <title>Complete genome sequence of Oxytococcus suis strain ZY16052.</title>
        <authorList>
            <person name="Li F."/>
        </authorList>
    </citation>
    <scope>NUCLEOTIDE SEQUENCE [LARGE SCALE GENOMIC DNA]</scope>
    <source>
        <strain evidence="12 13">ZY16052</strain>
    </source>
</reference>
<dbReference type="SMART" id="SM00382">
    <property type="entry name" value="AAA"/>
    <property type="match status" value="1"/>
</dbReference>
<dbReference type="FunFam" id="3.40.50.300:FF:000221">
    <property type="entry name" value="Multidrug ABC transporter ATP-binding protein"/>
    <property type="match status" value="1"/>
</dbReference>
<dbReference type="PROSITE" id="PS00211">
    <property type="entry name" value="ABC_TRANSPORTER_1"/>
    <property type="match status" value="1"/>
</dbReference>
<dbReference type="InterPro" id="IPR003593">
    <property type="entry name" value="AAA+_ATPase"/>
</dbReference>
<dbReference type="Gene3D" id="1.20.1560.10">
    <property type="entry name" value="ABC transporter type 1, transmembrane domain"/>
    <property type="match status" value="1"/>
</dbReference>
<keyword evidence="3" id="KW-1003">Cell membrane</keyword>
<organism evidence="12 13">
    <name type="scientific">Suicoccus acidiformans</name>
    <dbReference type="NCBI Taxonomy" id="2036206"/>
    <lineage>
        <taxon>Bacteria</taxon>
        <taxon>Bacillati</taxon>
        <taxon>Bacillota</taxon>
        <taxon>Bacilli</taxon>
        <taxon>Lactobacillales</taxon>
        <taxon>Aerococcaceae</taxon>
        <taxon>Suicoccus</taxon>
    </lineage>
</organism>
<dbReference type="GO" id="GO:0005886">
    <property type="term" value="C:plasma membrane"/>
    <property type="evidence" value="ECO:0007669"/>
    <property type="project" value="UniProtKB-SubCell"/>
</dbReference>
<evidence type="ECO:0000259" key="11">
    <source>
        <dbReference type="PROSITE" id="PS50929"/>
    </source>
</evidence>
<feature type="domain" description="ABC transmembrane type-1" evidence="11">
    <location>
        <begin position="20"/>
        <end position="303"/>
    </location>
</feature>
<dbReference type="GO" id="GO:0016887">
    <property type="term" value="F:ATP hydrolysis activity"/>
    <property type="evidence" value="ECO:0007669"/>
    <property type="project" value="InterPro"/>
</dbReference>
<feature type="transmembrane region" description="Helical" evidence="9">
    <location>
        <begin position="20"/>
        <end position="39"/>
    </location>
</feature>
<evidence type="ECO:0000313" key="12">
    <source>
        <dbReference type="EMBL" id="AXY25799.1"/>
    </source>
</evidence>
<keyword evidence="13" id="KW-1185">Reference proteome</keyword>
<feature type="transmembrane region" description="Helical" evidence="9">
    <location>
        <begin position="247"/>
        <end position="267"/>
    </location>
</feature>
<keyword evidence="2" id="KW-0813">Transport</keyword>
<dbReference type="RefSeq" id="WP_118990699.1">
    <property type="nucleotide sequence ID" value="NZ_CP023434.1"/>
</dbReference>
<keyword evidence="8 9" id="KW-0472">Membrane</keyword>
<dbReference type="Proteomes" id="UP000263232">
    <property type="component" value="Chromosome"/>
</dbReference>
<feature type="transmembrane region" description="Helical" evidence="9">
    <location>
        <begin position="129"/>
        <end position="156"/>
    </location>
</feature>
<evidence type="ECO:0000256" key="4">
    <source>
        <dbReference type="ARBA" id="ARBA00022692"/>
    </source>
</evidence>
<dbReference type="InterPro" id="IPR017871">
    <property type="entry name" value="ABC_transporter-like_CS"/>
</dbReference>
<dbReference type="InterPro" id="IPR036640">
    <property type="entry name" value="ABC1_TM_sf"/>
</dbReference>
<accession>A0A347WL42</accession>
<dbReference type="CDD" id="cd18541">
    <property type="entry name" value="ABC_6TM_TmrB_like"/>
    <property type="match status" value="1"/>
</dbReference>
<dbReference type="FunFam" id="1.20.1560.10:FF:000011">
    <property type="entry name" value="Multidrug ABC transporter ATP-binding protein"/>
    <property type="match status" value="1"/>
</dbReference>
<dbReference type="SUPFAM" id="SSF52540">
    <property type="entry name" value="P-loop containing nucleoside triphosphate hydrolases"/>
    <property type="match status" value="1"/>
</dbReference>
<dbReference type="GO" id="GO:0005524">
    <property type="term" value="F:ATP binding"/>
    <property type="evidence" value="ECO:0007669"/>
    <property type="project" value="UniProtKB-KW"/>
</dbReference>
<evidence type="ECO:0000256" key="8">
    <source>
        <dbReference type="ARBA" id="ARBA00023136"/>
    </source>
</evidence>
<keyword evidence="4 9" id="KW-0812">Transmembrane</keyword>
<gene>
    <name evidence="12" type="ORF">CL176_07205</name>
</gene>
<dbReference type="EMBL" id="CP023434">
    <property type="protein sequence ID" value="AXY25799.1"/>
    <property type="molecule type" value="Genomic_DNA"/>
</dbReference>
<proteinExistence type="predicted"/>
<sequence>MAIYRKLAWFFKWRWQSYGIVVLLLVVCAILTAIVPLIVGNFVDLLLAGTLTWQATLEHASWVLGIGLVMYVFRYIWRSQLFTNSTLLESTLRKRLYHHFLKMDAAFFDRYRTGDLLAHATNDLNYIKFVAGGGIITLTDSIAISLVTLTSMVVFIDGQLTVLTNLPFLLLPFVVRVLTRRINGHYQKAMASFSRMNDHVQESVAGMQVIKTFGEEEANYRAFEEQTADVVEQNRQAYRLDAAYTPAIRLVTALTYGLTLFLGTYFVQAGRISIGDLVAYFSYLGTMVYPLIAVGRLANTLERGNVSYDRVMALLDEEAMIENPHGAVTNFKAAPLKVEIERFTYPESQEPTLVDVAFQLEAGQTLGLVGPTGSGKSTIFELLVRSYDIDAGTLTYGQDSINRLDLNVLHEQIGYVSQNGRLFSTTIRDNIRFGRPELSQAEVERYAKLAAVHEDILALPQGYDTQVGERGVSLSGGQRQRVTIARTLAMEPDLLLFDDALSAVDAKTERQILANLQEERRGQMNIIAAHRMSTVQGADEILVLRKGRVVERGSHGELIQADGWYNKMYEQQQLERKLSGEEVEDAEETTF</sequence>
<feature type="transmembrane region" description="Helical" evidence="9">
    <location>
        <begin position="162"/>
        <end position="179"/>
    </location>
</feature>
<keyword evidence="5" id="KW-0547">Nucleotide-binding</keyword>
<feature type="transmembrane region" description="Helical" evidence="9">
    <location>
        <begin position="59"/>
        <end position="77"/>
    </location>
</feature>
<dbReference type="Pfam" id="PF00664">
    <property type="entry name" value="ABC_membrane"/>
    <property type="match status" value="1"/>
</dbReference>
<evidence type="ECO:0000259" key="10">
    <source>
        <dbReference type="PROSITE" id="PS50893"/>
    </source>
</evidence>
<dbReference type="GO" id="GO:0015421">
    <property type="term" value="F:ABC-type oligopeptide transporter activity"/>
    <property type="evidence" value="ECO:0007669"/>
    <property type="project" value="TreeGrafter"/>
</dbReference>
<dbReference type="PROSITE" id="PS50929">
    <property type="entry name" value="ABC_TM1F"/>
    <property type="match status" value="1"/>
</dbReference>
<comment type="subcellular location">
    <subcellularLocation>
        <location evidence="1">Cell membrane</location>
        <topology evidence="1">Multi-pass membrane protein</topology>
    </subcellularLocation>
</comment>
<dbReference type="PROSITE" id="PS50893">
    <property type="entry name" value="ABC_TRANSPORTER_2"/>
    <property type="match status" value="1"/>
</dbReference>
<evidence type="ECO:0000256" key="9">
    <source>
        <dbReference type="SAM" id="Phobius"/>
    </source>
</evidence>
<dbReference type="PANTHER" id="PTHR43394">
    <property type="entry name" value="ATP-DEPENDENT PERMEASE MDL1, MITOCHONDRIAL"/>
    <property type="match status" value="1"/>
</dbReference>
<dbReference type="PANTHER" id="PTHR43394:SF1">
    <property type="entry name" value="ATP-BINDING CASSETTE SUB-FAMILY B MEMBER 10, MITOCHONDRIAL"/>
    <property type="match status" value="1"/>
</dbReference>
<evidence type="ECO:0000256" key="1">
    <source>
        <dbReference type="ARBA" id="ARBA00004651"/>
    </source>
</evidence>
<evidence type="ECO:0000313" key="13">
    <source>
        <dbReference type="Proteomes" id="UP000263232"/>
    </source>
</evidence>
<keyword evidence="7 9" id="KW-1133">Transmembrane helix</keyword>
<dbReference type="KEGG" id="abae:CL176_07205"/>
<keyword evidence="6 12" id="KW-0067">ATP-binding</keyword>
<dbReference type="InterPro" id="IPR003439">
    <property type="entry name" value="ABC_transporter-like_ATP-bd"/>
</dbReference>
<evidence type="ECO:0000256" key="3">
    <source>
        <dbReference type="ARBA" id="ARBA00022475"/>
    </source>
</evidence>
<dbReference type="Gene3D" id="3.40.50.300">
    <property type="entry name" value="P-loop containing nucleotide triphosphate hydrolases"/>
    <property type="match status" value="1"/>
</dbReference>
<dbReference type="Pfam" id="PF00005">
    <property type="entry name" value="ABC_tran"/>
    <property type="match status" value="1"/>
</dbReference>
<evidence type="ECO:0000256" key="5">
    <source>
        <dbReference type="ARBA" id="ARBA00022741"/>
    </source>
</evidence>
<dbReference type="InterPro" id="IPR039421">
    <property type="entry name" value="Type_1_exporter"/>
</dbReference>